<dbReference type="GO" id="GO:0005604">
    <property type="term" value="C:basement membrane"/>
    <property type="evidence" value="ECO:0007669"/>
    <property type="project" value="UniProtKB-SubCell"/>
</dbReference>
<reference evidence="20 21" key="1">
    <citation type="submission" date="2020-10" db="EMBL/GenBank/DDBJ databases">
        <title>Pygocentrus nattereri (red-bellied piranha) genome, fPygNat1, primary haplotype.</title>
        <authorList>
            <person name="Myers G."/>
            <person name="Meyer A."/>
            <person name="Karagic N."/>
            <person name="Pippel M."/>
            <person name="Winkler S."/>
            <person name="Tracey A."/>
            <person name="Wood J."/>
            <person name="Formenti G."/>
            <person name="Howe K."/>
            <person name="Fedrigo O."/>
            <person name="Jarvis E.D."/>
        </authorList>
    </citation>
    <scope>NUCLEOTIDE SEQUENCE [LARGE SCALE GENOMIC DNA]</scope>
</reference>
<dbReference type="Pfam" id="PF07645">
    <property type="entry name" value="EGF_CA"/>
    <property type="match status" value="1"/>
</dbReference>
<keyword evidence="10 14" id="KW-1015">Disulfide bond</keyword>
<dbReference type="InterPro" id="IPR050778">
    <property type="entry name" value="Cueball_EGF_LRP_Nidogen"/>
</dbReference>
<evidence type="ECO:0000256" key="13">
    <source>
        <dbReference type="PROSITE-ProRule" id="PRU00461"/>
    </source>
</evidence>
<dbReference type="InterPro" id="IPR011042">
    <property type="entry name" value="6-blade_b-propeller_TolB-like"/>
</dbReference>
<dbReference type="Pfam" id="PF06119">
    <property type="entry name" value="NIDO"/>
    <property type="match status" value="1"/>
</dbReference>
<dbReference type="InterPro" id="IPR036857">
    <property type="entry name" value="Thyroglobulin_1_sf"/>
</dbReference>
<organism evidence="20 21">
    <name type="scientific">Pygocentrus nattereri</name>
    <name type="common">Red-bellied piranha</name>
    <dbReference type="NCBI Taxonomy" id="42514"/>
    <lineage>
        <taxon>Eukaryota</taxon>
        <taxon>Metazoa</taxon>
        <taxon>Chordata</taxon>
        <taxon>Craniata</taxon>
        <taxon>Vertebrata</taxon>
        <taxon>Euteleostomi</taxon>
        <taxon>Actinopterygii</taxon>
        <taxon>Neopterygii</taxon>
        <taxon>Teleostei</taxon>
        <taxon>Ostariophysi</taxon>
        <taxon>Characiformes</taxon>
        <taxon>Characoidei</taxon>
        <taxon>Pygocentrus</taxon>
    </lineage>
</organism>
<sequence>MKTYRVLTFVFIHFYTINANYNFFPFGPSEGDAVLQRGDDEVSRPLKLRRPLQFYDMQFNIVYVATNGLLSSQPPPKEDQYLKSGFPLDFPAIAPFLVDVDTSVGNGAVYYRSDESLSALTRAAQTVQQGFPGTQFRPTHLVVTTWDHVACFKGDHESGYWVRAAAIAYSFIYIYLYTYSIYVYYFLSMTCRQGNSGVIGLWVFHVGSSRFPFQKVVGAVGPRAEGTEEPVTTAASQNFNIPEDLAVTASPVSGGVQASLSPENISLCGSILPECSPDGYCTEYTGGPCCRCRSGYYGNGRQCLPMGVSQRLNGQLSGRVSVGATDVQLDRVDVHGYAVPGEGRVYVSISPIPPQAGWALMVVGPLLSTFGWLFALELHGHQNGFSVTGAEFSHQAEMTFYPGNQHLNITQQAQGLDSLNHLKMEMNIKGNLPSIPSGAKVQFQPYTETLHYNQSVLTSSSLHQYIVVSENGGSEMFSYLLHQNISFPMCEHSPLTIPEFQQLDVAHVMVMYTSEGRILKYAIINTVGPVGGELPGLVELNPCRSGKHFCDPMALCLPGEGLQYHCQCAMGFRGDGRNCYDVDECSEGLSSCGPHSECVNMPGSHHCLCETGYEFDFDWRACVGECVALVKIYNFIVVCRRYLYNSDILCCYDADIDECLLKLCHPMASCSNTLGSFHCRCWPSYEGDGFLCQPQKQTGSIESVCERHRNGLLEGLRGWGGDAMLQDYVPQCDEKGQYRPLQCLGSTGHCWCVDSRGQERVGTRTLPGTPHTNCDQPGTATPPHLYQNVPKLTSSPSGPALLSAHGSEIRVIPLNDSQPVLEKCVYLFLQDSVVVGISYDCQENTLYWSNVARSSISRASLEFGAEPVTIIHTDVVYPEGVAVDTVHRQLFWVDSGSDRIEAASLDGQNRRVLFDTNLVNPRAIAVDTTSRTLFWTDWDRDAPRIERSSVEGLHRTVLVGDGLRLPNALTIDPVSAHLCWADAGTKKLECISADGTDRQEINSGLDYPFSLTIYNNHVYYTDWERCVITITPENCFSLPQKSHLYGIAFIPPQCP</sequence>
<dbReference type="SMART" id="SM00179">
    <property type="entry name" value="EGF_CA"/>
    <property type="match status" value="3"/>
</dbReference>
<evidence type="ECO:0000313" key="20">
    <source>
        <dbReference type="Ensembl" id="ENSPNAP00000036285.2"/>
    </source>
</evidence>
<evidence type="ECO:0000256" key="10">
    <source>
        <dbReference type="ARBA" id="ARBA00023157"/>
    </source>
</evidence>
<feature type="domain" description="Nidogen G2 beta-barrel" evidence="18">
    <location>
        <begin position="308"/>
        <end position="537"/>
    </location>
</feature>
<dbReference type="GO" id="GO:0060070">
    <property type="term" value="P:canonical Wnt signaling pathway"/>
    <property type="evidence" value="ECO:0007669"/>
    <property type="project" value="TreeGrafter"/>
</dbReference>
<evidence type="ECO:0000256" key="15">
    <source>
        <dbReference type="SAM" id="MobiDB-lite"/>
    </source>
</evidence>
<dbReference type="Ensembl" id="ENSPNAT00000030620.2">
    <property type="protein sequence ID" value="ENSPNAP00000036285.2"/>
    <property type="gene ID" value="ENSPNAG00000004206.2"/>
</dbReference>
<dbReference type="Gene3D" id="2.40.155.10">
    <property type="entry name" value="Green fluorescent protein"/>
    <property type="match status" value="1"/>
</dbReference>
<keyword evidence="3" id="KW-0272">Extracellular matrix</keyword>
<dbReference type="CDD" id="cd00054">
    <property type="entry name" value="EGF_CA"/>
    <property type="match status" value="2"/>
</dbReference>
<evidence type="ECO:0000259" key="19">
    <source>
        <dbReference type="PROSITE" id="PS51162"/>
    </source>
</evidence>
<dbReference type="GO" id="GO:0007160">
    <property type="term" value="P:cell-matrix adhesion"/>
    <property type="evidence" value="ECO:0007669"/>
    <property type="project" value="InterPro"/>
</dbReference>
<reference evidence="20" key="2">
    <citation type="submission" date="2025-08" db="UniProtKB">
        <authorList>
            <consortium name="Ensembl"/>
        </authorList>
    </citation>
    <scope>IDENTIFICATION</scope>
</reference>
<evidence type="ECO:0000256" key="7">
    <source>
        <dbReference type="ARBA" id="ARBA00022837"/>
    </source>
</evidence>
<name>A0A3B4EK71_PYGNA</name>
<feature type="repeat" description="LDL-receptor class B" evidence="13">
    <location>
        <begin position="931"/>
        <end position="975"/>
    </location>
</feature>
<dbReference type="InterPro" id="IPR049883">
    <property type="entry name" value="NOTCH1_EGF-like"/>
</dbReference>
<dbReference type="GO" id="GO:0017147">
    <property type="term" value="F:Wnt-protein binding"/>
    <property type="evidence" value="ECO:0007669"/>
    <property type="project" value="TreeGrafter"/>
</dbReference>
<keyword evidence="7" id="KW-0106">Calcium</keyword>
<feature type="domain" description="EGF-like" evidence="17">
    <location>
        <begin position="655"/>
        <end position="693"/>
    </location>
</feature>
<evidence type="ECO:0000256" key="16">
    <source>
        <dbReference type="SAM" id="Phobius"/>
    </source>
</evidence>
<dbReference type="PANTHER" id="PTHR46513">
    <property type="entry name" value="VITELLOGENIN RECEPTOR-LIKE PROTEIN-RELATED-RELATED"/>
    <property type="match status" value="1"/>
</dbReference>
<evidence type="ECO:0000256" key="4">
    <source>
        <dbReference type="ARBA" id="ARBA00022536"/>
    </source>
</evidence>
<feature type="repeat" description="LDL-receptor class B" evidence="13">
    <location>
        <begin position="844"/>
        <end position="887"/>
    </location>
</feature>
<protein>
    <submittedName>
        <fullName evidence="20">Nidogen 2b (osteonidogen)</fullName>
    </submittedName>
</protein>
<dbReference type="GO" id="GO:0042813">
    <property type="term" value="F:Wnt receptor activity"/>
    <property type="evidence" value="ECO:0007669"/>
    <property type="project" value="TreeGrafter"/>
</dbReference>
<dbReference type="SMART" id="SM00682">
    <property type="entry name" value="G2F"/>
    <property type="match status" value="1"/>
</dbReference>
<evidence type="ECO:0000256" key="1">
    <source>
        <dbReference type="ARBA" id="ARBA00004302"/>
    </source>
</evidence>
<dbReference type="PROSITE" id="PS01186">
    <property type="entry name" value="EGF_2"/>
    <property type="match status" value="3"/>
</dbReference>
<feature type="repeat" description="LDL-receptor class B" evidence="13">
    <location>
        <begin position="888"/>
        <end position="930"/>
    </location>
</feature>
<dbReference type="SUPFAM" id="SSF63825">
    <property type="entry name" value="YWTD domain"/>
    <property type="match status" value="1"/>
</dbReference>
<dbReference type="PROSITE" id="PS51162">
    <property type="entry name" value="THYROGLOBULIN_1_2"/>
    <property type="match status" value="1"/>
</dbReference>
<dbReference type="InterPro" id="IPR001881">
    <property type="entry name" value="EGF-like_Ca-bd_dom"/>
</dbReference>
<dbReference type="InterPro" id="IPR000152">
    <property type="entry name" value="EGF-type_Asp/Asn_hydroxyl_site"/>
</dbReference>
<dbReference type="PROSITE" id="PS50026">
    <property type="entry name" value="EGF_3"/>
    <property type="match status" value="3"/>
</dbReference>
<dbReference type="SMART" id="SM00135">
    <property type="entry name" value="LY"/>
    <property type="match status" value="5"/>
</dbReference>
<keyword evidence="9" id="KW-0130">Cell adhesion</keyword>
<dbReference type="FunFam" id="2.10.25.10:FF:000139">
    <property type="entry name" value="Fibulin-1"/>
    <property type="match status" value="1"/>
</dbReference>
<dbReference type="Pfam" id="PF12947">
    <property type="entry name" value="EGF_3"/>
    <property type="match status" value="2"/>
</dbReference>
<reference evidence="20" key="3">
    <citation type="submission" date="2025-09" db="UniProtKB">
        <authorList>
            <consortium name="Ensembl"/>
        </authorList>
    </citation>
    <scope>IDENTIFICATION</scope>
</reference>
<dbReference type="InterPro" id="IPR000742">
    <property type="entry name" value="EGF"/>
</dbReference>
<dbReference type="CDD" id="cd00255">
    <property type="entry name" value="nidG2"/>
    <property type="match status" value="1"/>
</dbReference>
<dbReference type="PANTHER" id="PTHR46513:SF6">
    <property type="entry name" value="NIDOGEN-1"/>
    <property type="match status" value="1"/>
</dbReference>
<dbReference type="SUPFAM" id="SSF57184">
    <property type="entry name" value="Growth factor receptor domain"/>
    <property type="match status" value="1"/>
</dbReference>
<evidence type="ECO:0000256" key="3">
    <source>
        <dbReference type="ARBA" id="ARBA00022530"/>
    </source>
</evidence>
<dbReference type="SUPFAM" id="SSF57196">
    <property type="entry name" value="EGF/Laminin"/>
    <property type="match status" value="1"/>
</dbReference>
<dbReference type="SMART" id="SM00211">
    <property type="entry name" value="TY"/>
    <property type="match status" value="1"/>
</dbReference>
<dbReference type="PROSITE" id="PS00484">
    <property type="entry name" value="THYROGLOBULIN_1_1"/>
    <property type="match status" value="1"/>
</dbReference>
<dbReference type="InterPro" id="IPR000033">
    <property type="entry name" value="LDLR_classB_rpt"/>
</dbReference>
<keyword evidence="4 12" id="KW-0245">EGF-like domain</keyword>
<dbReference type="GO" id="GO:0005509">
    <property type="term" value="F:calcium ion binding"/>
    <property type="evidence" value="ECO:0007669"/>
    <property type="project" value="InterPro"/>
</dbReference>
<dbReference type="PROSITE" id="PS51120">
    <property type="entry name" value="LDLRB"/>
    <property type="match status" value="3"/>
</dbReference>
<feature type="transmembrane region" description="Helical" evidence="16">
    <location>
        <begin position="166"/>
        <end position="187"/>
    </location>
</feature>
<dbReference type="GeneTree" id="ENSGT00940000157901"/>
<feature type="region of interest" description="Disordered" evidence="15">
    <location>
        <begin position="763"/>
        <end position="782"/>
    </location>
</feature>
<evidence type="ECO:0000256" key="6">
    <source>
        <dbReference type="ARBA" id="ARBA00022737"/>
    </source>
</evidence>
<evidence type="ECO:0000313" key="21">
    <source>
        <dbReference type="Proteomes" id="UP001501920"/>
    </source>
</evidence>
<comment type="subcellular location">
    <subcellularLocation>
        <location evidence="1">Secreted</location>
        <location evidence="1">Extracellular space</location>
        <location evidence="1">Extracellular matrix</location>
        <location evidence="1">Basement membrane</location>
    </subcellularLocation>
</comment>
<dbReference type="Pfam" id="PF00058">
    <property type="entry name" value="Ldl_recept_b"/>
    <property type="match status" value="2"/>
</dbReference>
<dbReference type="FunFam" id="2.120.10.30:FF:000241">
    <property type="entry name" value="Low-density lipoprotein receptor-related protein 6"/>
    <property type="match status" value="1"/>
</dbReference>
<keyword evidence="8" id="KW-0084">Basement membrane</keyword>
<dbReference type="Pfam" id="PF00086">
    <property type="entry name" value="Thyroglobulin_1"/>
    <property type="match status" value="1"/>
</dbReference>
<dbReference type="SUPFAM" id="SSF54511">
    <property type="entry name" value="GFP-like"/>
    <property type="match status" value="1"/>
</dbReference>
<feature type="domain" description="Thyroglobulin type-1" evidence="19">
    <location>
        <begin position="702"/>
        <end position="774"/>
    </location>
</feature>
<dbReference type="InterPro" id="IPR003886">
    <property type="entry name" value="NIDO_dom"/>
</dbReference>
<evidence type="ECO:0000256" key="11">
    <source>
        <dbReference type="ARBA" id="ARBA00023180"/>
    </source>
</evidence>
<dbReference type="PROSITE" id="PS50993">
    <property type="entry name" value="NIDOGEN_G2"/>
    <property type="match status" value="1"/>
</dbReference>
<keyword evidence="6" id="KW-0677">Repeat</keyword>
<evidence type="ECO:0000256" key="5">
    <source>
        <dbReference type="ARBA" id="ARBA00022729"/>
    </source>
</evidence>
<dbReference type="InterPro" id="IPR024731">
    <property type="entry name" value="NELL2-like_EGF"/>
</dbReference>
<dbReference type="Gene3D" id="2.10.25.10">
    <property type="entry name" value="Laminin"/>
    <property type="match status" value="3"/>
</dbReference>
<accession>A0A3B4EK71</accession>
<evidence type="ECO:0000256" key="9">
    <source>
        <dbReference type="ARBA" id="ARBA00022889"/>
    </source>
</evidence>
<evidence type="ECO:0000256" key="8">
    <source>
        <dbReference type="ARBA" id="ARBA00022869"/>
    </source>
</evidence>
<dbReference type="Gene3D" id="2.120.10.30">
    <property type="entry name" value="TolB, C-terminal domain"/>
    <property type="match status" value="1"/>
</dbReference>
<dbReference type="GO" id="GO:0030855">
    <property type="term" value="P:epithelial cell differentiation"/>
    <property type="evidence" value="ECO:0007669"/>
    <property type="project" value="UniProtKB-ARBA"/>
</dbReference>
<dbReference type="PROSITE" id="PS00010">
    <property type="entry name" value="ASX_HYDROXYL"/>
    <property type="match status" value="1"/>
</dbReference>
<evidence type="ECO:0000259" key="17">
    <source>
        <dbReference type="PROSITE" id="PS50026"/>
    </source>
</evidence>
<evidence type="ECO:0000259" key="18">
    <source>
        <dbReference type="PROSITE" id="PS50993"/>
    </source>
</evidence>
<keyword evidence="11" id="KW-0325">Glycoprotein</keyword>
<keyword evidence="16" id="KW-0812">Transmembrane</keyword>
<feature type="compositionally biased region" description="Polar residues" evidence="15">
    <location>
        <begin position="770"/>
        <end position="779"/>
    </location>
</feature>
<dbReference type="Pfam" id="PF07474">
    <property type="entry name" value="G2F"/>
    <property type="match status" value="1"/>
</dbReference>
<dbReference type="Proteomes" id="UP001501920">
    <property type="component" value="Chromosome 4"/>
</dbReference>
<dbReference type="SUPFAM" id="SSF57610">
    <property type="entry name" value="Thyroglobulin type-1 domain"/>
    <property type="match status" value="1"/>
</dbReference>
<keyword evidence="5" id="KW-0732">Signal</keyword>
<dbReference type="GO" id="GO:0005886">
    <property type="term" value="C:plasma membrane"/>
    <property type="evidence" value="ECO:0007669"/>
    <property type="project" value="TreeGrafter"/>
</dbReference>
<dbReference type="CDD" id="cd00191">
    <property type="entry name" value="TY"/>
    <property type="match status" value="1"/>
</dbReference>
<dbReference type="InterPro" id="IPR009017">
    <property type="entry name" value="GFP"/>
</dbReference>
<comment type="caution">
    <text evidence="12">Lacks conserved residue(s) required for the propagation of feature annotation.</text>
</comment>
<dbReference type="PROSITE" id="PS01187">
    <property type="entry name" value="EGF_CA"/>
    <property type="match status" value="1"/>
</dbReference>
<keyword evidence="2" id="KW-0964">Secreted</keyword>
<evidence type="ECO:0000256" key="14">
    <source>
        <dbReference type="PROSITE-ProRule" id="PRU00500"/>
    </source>
</evidence>
<keyword evidence="16" id="KW-0472">Membrane</keyword>
<feature type="domain" description="EGF-like" evidence="17">
    <location>
        <begin position="581"/>
        <end position="623"/>
    </location>
</feature>
<dbReference type="Gene3D" id="4.10.800.10">
    <property type="entry name" value="Thyroglobulin type-1"/>
    <property type="match status" value="1"/>
</dbReference>
<keyword evidence="21" id="KW-1185">Reference proteome</keyword>
<keyword evidence="16" id="KW-1133">Transmembrane helix</keyword>
<dbReference type="InterPro" id="IPR000716">
    <property type="entry name" value="Thyroglobulin_1"/>
</dbReference>
<dbReference type="InterPro" id="IPR018097">
    <property type="entry name" value="EGF_Ca-bd_CS"/>
</dbReference>
<dbReference type="InterPro" id="IPR006605">
    <property type="entry name" value="G2_nidogen/fibulin_G2F"/>
</dbReference>
<dbReference type="SMART" id="SM00181">
    <property type="entry name" value="EGF"/>
    <property type="match status" value="4"/>
</dbReference>
<evidence type="ECO:0000256" key="12">
    <source>
        <dbReference type="PROSITE-ProRule" id="PRU00076"/>
    </source>
</evidence>
<dbReference type="AlphaFoldDB" id="A0A3B4EK71"/>
<dbReference type="FunFam" id="2.10.25.10:FF:000038">
    <property type="entry name" value="Fibrillin 2"/>
    <property type="match status" value="1"/>
</dbReference>
<feature type="domain" description="EGF-like" evidence="17">
    <location>
        <begin position="539"/>
        <end position="580"/>
    </location>
</feature>
<proteinExistence type="predicted"/>
<evidence type="ECO:0000256" key="2">
    <source>
        <dbReference type="ARBA" id="ARBA00022525"/>
    </source>
</evidence>
<dbReference type="SMART" id="SM00539">
    <property type="entry name" value="NIDO"/>
    <property type="match status" value="1"/>
</dbReference>
<feature type="disulfide bond" evidence="14">
    <location>
        <begin position="743"/>
        <end position="750"/>
    </location>
</feature>
<dbReference type="InterPro" id="IPR009030">
    <property type="entry name" value="Growth_fac_rcpt_cys_sf"/>
</dbReference>